<evidence type="ECO:0000256" key="2">
    <source>
        <dbReference type="ARBA" id="ARBA00008335"/>
    </source>
</evidence>
<dbReference type="Gene3D" id="1.20.1250.20">
    <property type="entry name" value="MFS general substrate transporter like domains"/>
    <property type="match status" value="1"/>
</dbReference>
<comment type="subcellular location">
    <subcellularLocation>
        <location evidence="1">Membrane</location>
        <topology evidence="1">Multi-pass membrane protein</topology>
    </subcellularLocation>
</comment>
<evidence type="ECO:0000256" key="6">
    <source>
        <dbReference type="ARBA" id="ARBA00023136"/>
    </source>
</evidence>
<evidence type="ECO:0000256" key="4">
    <source>
        <dbReference type="ARBA" id="ARBA00022692"/>
    </source>
</evidence>
<reference evidence="9 10" key="1">
    <citation type="journal article" date="2019" name="Sci. Rep.">
        <title>Orb-weaving spider Araneus ventricosus genome elucidates the spidroin gene catalogue.</title>
        <authorList>
            <person name="Kono N."/>
            <person name="Nakamura H."/>
            <person name="Ohtoshi R."/>
            <person name="Moran D.A.P."/>
            <person name="Shinohara A."/>
            <person name="Yoshida Y."/>
            <person name="Fujiwara M."/>
            <person name="Mori M."/>
            <person name="Tomita M."/>
            <person name="Arakawa K."/>
        </authorList>
    </citation>
    <scope>NUCLEOTIDE SEQUENCE [LARGE SCALE GENOMIC DNA]</scope>
</reference>
<feature type="transmembrane region" description="Helical" evidence="7">
    <location>
        <begin position="300"/>
        <end position="318"/>
    </location>
</feature>
<dbReference type="SUPFAM" id="SSF103473">
    <property type="entry name" value="MFS general substrate transporter"/>
    <property type="match status" value="1"/>
</dbReference>
<dbReference type="GO" id="GO:0016020">
    <property type="term" value="C:membrane"/>
    <property type="evidence" value="ECO:0007669"/>
    <property type="project" value="UniProtKB-SubCell"/>
</dbReference>
<dbReference type="PANTHER" id="PTHR23511:SF5">
    <property type="entry name" value="MAJOR FACILITATOR-TYPE TRANSPORTER HXNZ-RELATED"/>
    <property type="match status" value="1"/>
</dbReference>
<dbReference type="GO" id="GO:0022857">
    <property type="term" value="F:transmembrane transporter activity"/>
    <property type="evidence" value="ECO:0007669"/>
    <property type="project" value="InterPro"/>
</dbReference>
<keyword evidence="4 7" id="KW-0812">Transmembrane</keyword>
<proteinExistence type="inferred from homology"/>
<dbReference type="PROSITE" id="PS50850">
    <property type="entry name" value="MFS"/>
    <property type="match status" value="1"/>
</dbReference>
<evidence type="ECO:0000256" key="5">
    <source>
        <dbReference type="ARBA" id="ARBA00022989"/>
    </source>
</evidence>
<dbReference type="PANTHER" id="PTHR23511">
    <property type="entry name" value="SYNAPTIC VESICLE GLYCOPROTEIN 2"/>
    <property type="match status" value="1"/>
</dbReference>
<gene>
    <name evidence="9" type="primary">svop_0</name>
    <name evidence="9" type="ORF">AVEN_30401_1</name>
</gene>
<dbReference type="InterPro" id="IPR020846">
    <property type="entry name" value="MFS_dom"/>
</dbReference>
<comment type="caution">
    <text evidence="9">The sequence shown here is derived from an EMBL/GenBank/DDBJ whole genome shotgun (WGS) entry which is preliminary data.</text>
</comment>
<evidence type="ECO:0000313" key="9">
    <source>
        <dbReference type="EMBL" id="GBM42045.1"/>
    </source>
</evidence>
<dbReference type="InterPro" id="IPR036259">
    <property type="entry name" value="MFS_trans_sf"/>
</dbReference>
<feature type="transmembrane region" description="Helical" evidence="7">
    <location>
        <begin position="213"/>
        <end position="236"/>
    </location>
</feature>
<dbReference type="OrthoDB" id="4139357at2759"/>
<evidence type="ECO:0000256" key="1">
    <source>
        <dbReference type="ARBA" id="ARBA00004141"/>
    </source>
</evidence>
<dbReference type="InterPro" id="IPR005828">
    <property type="entry name" value="MFS_sugar_transport-like"/>
</dbReference>
<feature type="domain" description="Major facilitator superfamily (MFS) profile" evidence="8">
    <location>
        <begin position="1"/>
        <end position="377"/>
    </location>
</feature>
<dbReference type="EMBL" id="BGPR01000984">
    <property type="protein sequence ID" value="GBM42045.1"/>
    <property type="molecule type" value="Genomic_DNA"/>
</dbReference>
<feature type="transmembrane region" description="Helical" evidence="7">
    <location>
        <begin position="130"/>
        <end position="151"/>
    </location>
</feature>
<feature type="transmembrane region" description="Helical" evidence="7">
    <location>
        <begin position="101"/>
        <end position="124"/>
    </location>
</feature>
<dbReference type="Proteomes" id="UP000499080">
    <property type="component" value="Unassembled WGS sequence"/>
</dbReference>
<organism evidence="9 10">
    <name type="scientific">Araneus ventricosus</name>
    <name type="common">Orbweaver spider</name>
    <name type="synonym">Epeira ventricosa</name>
    <dbReference type="NCBI Taxonomy" id="182803"/>
    <lineage>
        <taxon>Eukaryota</taxon>
        <taxon>Metazoa</taxon>
        <taxon>Ecdysozoa</taxon>
        <taxon>Arthropoda</taxon>
        <taxon>Chelicerata</taxon>
        <taxon>Arachnida</taxon>
        <taxon>Araneae</taxon>
        <taxon>Araneomorphae</taxon>
        <taxon>Entelegynae</taxon>
        <taxon>Araneoidea</taxon>
        <taxon>Araneidae</taxon>
        <taxon>Araneus</taxon>
    </lineage>
</organism>
<name>A0A4Y2FNI2_ARAVE</name>
<feature type="transmembrane region" description="Helical" evidence="7">
    <location>
        <begin position="324"/>
        <end position="346"/>
    </location>
</feature>
<evidence type="ECO:0000256" key="7">
    <source>
        <dbReference type="SAM" id="Phobius"/>
    </source>
</evidence>
<keyword evidence="5 7" id="KW-1133">Transmembrane helix</keyword>
<keyword evidence="6 7" id="KW-0472">Membrane</keyword>
<evidence type="ECO:0000313" key="10">
    <source>
        <dbReference type="Proteomes" id="UP000499080"/>
    </source>
</evidence>
<evidence type="ECO:0000259" key="8">
    <source>
        <dbReference type="PROSITE" id="PS50850"/>
    </source>
</evidence>
<sequence length="377" mass="42299">MRFSLAKMIRVLIINYIFKAVFVGVAVGGVCLGTIGDIFGRKKAIAISMIILFVAGFGNAFVPSFWWMVVCRGIVGFALGGTGQGLTVCTEYCPVHMRGRAAFFLCYFWSFGTIMVILISWVVMQYLNSWRLLLGILSLPSLVGLVCLKWYPESARYYLVSGQYDRAVKILQRVAKTNGTDLPPGRLVQVIAEEKRGRFKDLLTKEYRVATLIIWYTWWAVALSAYGTVFISPIIIQKGYLGNVENDNQTKGNQSEIESNIMPCVEFSQQNFIDLLWTSAAEFPGLLIFTFLAELCGRKVLLSVSCIVNGFLLLLLLLRTYKIVILLVLFAARGLMLAVFQLLYIVTLEVSVTSVHIKMHYIFIQDVYSNPGSIANF</sequence>
<accession>A0A4Y2FNI2</accession>
<comment type="similarity">
    <text evidence="2">Belongs to the major facilitator superfamily.</text>
</comment>
<dbReference type="Pfam" id="PF00083">
    <property type="entry name" value="Sugar_tr"/>
    <property type="match status" value="1"/>
</dbReference>
<keyword evidence="10" id="KW-1185">Reference proteome</keyword>
<feature type="transmembrane region" description="Helical" evidence="7">
    <location>
        <begin position="12"/>
        <end position="32"/>
    </location>
</feature>
<dbReference type="AlphaFoldDB" id="A0A4Y2FNI2"/>
<protein>
    <submittedName>
        <fullName evidence="9">Synaptic vesicle 2-related protein</fullName>
    </submittedName>
</protein>
<keyword evidence="3" id="KW-0813">Transport</keyword>
<feature type="transmembrane region" description="Helical" evidence="7">
    <location>
        <begin position="44"/>
        <end position="61"/>
    </location>
</feature>
<evidence type="ECO:0000256" key="3">
    <source>
        <dbReference type="ARBA" id="ARBA00022448"/>
    </source>
</evidence>